<organism evidence="2 3">
    <name type="scientific">Ornithinibacter aureus</name>
    <dbReference type="NCBI Taxonomy" id="622664"/>
    <lineage>
        <taxon>Bacteria</taxon>
        <taxon>Bacillati</taxon>
        <taxon>Actinomycetota</taxon>
        <taxon>Actinomycetes</taxon>
        <taxon>Micrococcales</taxon>
        <taxon>Intrasporangiaceae</taxon>
        <taxon>Ornithinibacter</taxon>
    </lineage>
</organism>
<proteinExistence type="predicted"/>
<dbReference type="EMBL" id="BAABFX010000025">
    <property type="protein sequence ID" value="GAA4394638.1"/>
    <property type="molecule type" value="Genomic_DNA"/>
</dbReference>
<keyword evidence="3" id="KW-1185">Reference proteome</keyword>
<reference evidence="3" key="1">
    <citation type="journal article" date="2019" name="Int. J. Syst. Evol. Microbiol.">
        <title>The Global Catalogue of Microorganisms (GCM) 10K type strain sequencing project: providing services to taxonomists for standard genome sequencing and annotation.</title>
        <authorList>
            <consortium name="The Broad Institute Genomics Platform"/>
            <consortium name="The Broad Institute Genome Sequencing Center for Infectious Disease"/>
            <person name="Wu L."/>
            <person name="Ma J."/>
        </authorList>
    </citation>
    <scope>NUCLEOTIDE SEQUENCE [LARGE SCALE GENOMIC DNA]</scope>
    <source>
        <strain evidence="3">JCM 17738</strain>
    </source>
</reference>
<keyword evidence="1" id="KW-0472">Membrane</keyword>
<dbReference type="Proteomes" id="UP001500390">
    <property type="component" value="Unassembled WGS sequence"/>
</dbReference>
<accession>A0ABP8JRD4</accession>
<evidence type="ECO:0000313" key="2">
    <source>
        <dbReference type="EMBL" id="GAA4394638.1"/>
    </source>
</evidence>
<name>A0ABP8JRD4_9MICO</name>
<comment type="caution">
    <text evidence="2">The sequence shown here is derived from an EMBL/GenBank/DDBJ whole genome shotgun (WGS) entry which is preliminary data.</text>
</comment>
<protein>
    <submittedName>
        <fullName evidence="2">Uncharacterized protein</fullName>
    </submittedName>
</protein>
<evidence type="ECO:0000313" key="3">
    <source>
        <dbReference type="Proteomes" id="UP001500390"/>
    </source>
</evidence>
<keyword evidence="1" id="KW-1133">Transmembrane helix</keyword>
<keyword evidence="1" id="KW-0812">Transmembrane</keyword>
<feature type="transmembrane region" description="Helical" evidence="1">
    <location>
        <begin position="137"/>
        <end position="156"/>
    </location>
</feature>
<evidence type="ECO:0000256" key="1">
    <source>
        <dbReference type="SAM" id="Phobius"/>
    </source>
</evidence>
<sequence>MLGSVLLATIAVVSIAVGALAWSQPRTDVVRLSPGVPASLTPSPLFDPGSTVFAQGEDEDPADPASWGCVLLRDATEVSLQVRPDFDAVGSRVLEGEPYVPVVAVGTTAEGDQLRCDPATGDTTAVVAMPTDVGVRAVPLAFVVGGIAALGIAGLLHPRGRGIRRFGS</sequence>
<gene>
    <name evidence="2" type="ORF">GCM10023153_15900</name>
</gene>